<dbReference type="SUPFAM" id="SSF53448">
    <property type="entry name" value="Nucleotide-diphospho-sugar transferases"/>
    <property type="match status" value="1"/>
</dbReference>
<evidence type="ECO:0000313" key="5">
    <source>
        <dbReference type="Proteomes" id="UP000182945"/>
    </source>
</evidence>
<dbReference type="PANTHER" id="PTHR43179">
    <property type="entry name" value="RHAMNOSYLTRANSFERASE WBBL"/>
    <property type="match status" value="1"/>
</dbReference>
<dbReference type="InterPro" id="IPR029044">
    <property type="entry name" value="Nucleotide-diphossugar_trans"/>
</dbReference>
<accession>A0AAC9J351</accession>
<keyword evidence="1 4" id="KW-0808">Transferase</keyword>
<dbReference type="InterPro" id="IPR027791">
    <property type="entry name" value="Galactosyl_T_C"/>
</dbReference>
<dbReference type="PANTHER" id="PTHR43179:SF7">
    <property type="entry name" value="RHAMNOSYLTRANSFERASE WBBL"/>
    <property type="match status" value="1"/>
</dbReference>
<dbReference type="Proteomes" id="UP000182945">
    <property type="component" value="Chromosome"/>
</dbReference>
<dbReference type="EMBL" id="CP017962">
    <property type="protein sequence ID" value="APC50297.1"/>
    <property type="molecule type" value="Genomic_DNA"/>
</dbReference>
<reference evidence="4 5" key="1">
    <citation type="submission" date="2016-11" db="EMBL/GenBank/DDBJ databases">
        <title>Complete genome sequencing of Virgibacillus halodenitrificans PDB-F2.</title>
        <authorList>
            <person name="Sun Z."/>
            <person name="Zhou Y."/>
            <person name="Li H."/>
        </authorList>
    </citation>
    <scope>NUCLEOTIDE SEQUENCE [LARGE SCALE GENOMIC DNA]</scope>
    <source>
        <strain evidence="4 5">PDB-F2</strain>
    </source>
</reference>
<evidence type="ECO:0000259" key="3">
    <source>
        <dbReference type="Pfam" id="PF02709"/>
    </source>
</evidence>
<dbReference type="GO" id="GO:0016740">
    <property type="term" value="F:transferase activity"/>
    <property type="evidence" value="ECO:0007669"/>
    <property type="project" value="UniProtKB-KW"/>
</dbReference>
<name>A0AAC9J351_VIRHA</name>
<dbReference type="Pfam" id="PF00535">
    <property type="entry name" value="Glycos_transf_2"/>
    <property type="match status" value="1"/>
</dbReference>
<dbReference type="InterPro" id="IPR001173">
    <property type="entry name" value="Glyco_trans_2-like"/>
</dbReference>
<sequence>MLTINYPNTNLVSIIIPAKNEGISVYNTLKSLYQSKTNICYEVIVVDDHSNDGCCDFIHADEQTTLIQTNGLGAAMARNIGARNAKGDILIFCDAHLFFQDFWIDRLIEPINKLICDAINPGISDVYNLKQIGYGYKWNERLEAKWNTDLTELSPVPLLAGGCLAVTKIAFEQVGGFEHGFKTWGHEDEELSLKLWLFGYSCYVEPDVIIMHVFREDEPPFPLSWEDIDYNFLRMAYLHFNEERLIKCLNFIKHTDSKKIKESVLSGDVLQQRKRYKQIRKYDDDWYMEKFQIPI</sequence>
<evidence type="ECO:0000256" key="1">
    <source>
        <dbReference type="ARBA" id="ARBA00022679"/>
    </source>
</evidence>
<dbReference type="KEGG" id="vhl:BME96_15210"/>
<feature type="domain" description="Glycosyltransferase 2-like" evidence="2">
    <location>
        <begin position="13"/>
        <end position="120"/>
    </location>
</feature>
<dbReference type="Gene3D" id="3.90.550.10">
    <property type="entry name" value="Spore Coat Polysaccharide Biosynthesis Protein SpsA, Chain A"/>
    <property type="match status" value="1"/>
</dbReference>
<proteinExistence type="predicted"/>
<evidence type="ECO:0000259" key="2">
    <source>
        <dbReference type="Pfam" id="PF00535"/>
    </source>
</evidence>
<evidence type="ECO:0000313" key="4">
    <source>
        <dbReference type="EMBL" id="APC50297.1"/>
    </source>
</evidence>
<protein>
    <submittedName>
        <fullName evidence="4">Glycosyl transferase family 2</fullName>
    </submittedName>
</protein>
<dbReference type="AlphaFoldDB" id="A0AAC9J351"/>
<dbReference type="Pfam" id="PF02709">
    <property type="entry name" value="Glyco_transf_7C"/>
    <property type="match status" value="1"/>
</dbReference>
<gene>
    <name evidence="4" type="ORF">BME96_15210</name>
</gene>
<organism evidence="4 5">
    <name type="scientific">Virgibacillus halodenitrificans</name>
    <name type="common">Bacillus halodenitrificans</name>
    <dbReference type="NCBI Taxonomy" id="1482"/>
    <lineage>
        <taxon>Bacteria</taxon>
        <taxon>Bacillati</taxon>
        <taxon>Bacillota</taxon>
        <taxon>Bacilli</taxon>
        <taxon>Bacillales</taxon>
        <taxon>Bacillaceae</taxon>
        <taxon>Virgibacillus</taxon>
    </lineage>
</organism>
<feature type="domain" description="Galactosyltransferase C-terminal" evidence="3">
    <location>
        <begin position="156"/>
        <end position="201"/>
    </location>
</feature>